<dbReference type="FunFam" id="3.10.330.10:FF:000002">
    <property type="entry name" value="ubiquitin fusion degradation protein 1 homolog"/>
    <property type="match status" value="1"/>
</dbReference>
<dbReference type="PANTHER" id="PTHR12555">
    <property type="entry name" value="UBIQUITIN FUSION DEGRADATON PROTEIN 1"/>
    <property type="match status" value="1"/>
</dbReference>
<dbReference type="GO" id="GO:0036503">
    <property type="term" value="P:ERAD pathway"/>
    <property type="evidence" value="ECO:0007669"/>
    <property type="project" value="TreeGrafter"/>
</dbReference>
<sequence>MFSGVFEYHGRSFEQTYWCFSAASLNRPQLEGGDKVIMPASALHSLASLSIDYPMLFELHHSDAARRISHCGVLEFVADEGVVIMPRWVMQNMHLEDGDVVRVKNASLPKGTYVKLQPHTSDFLDVANPKAILEKTLRSFTCLTTGDTIMVAYNNKQYYIDIVETKPASAVCIVETDCDVDFAPPLDYKEPEKQQQQQQPSVSPRKARHEDDEVQEEPKFRPFTGSGNRLNGESSRVQAAEIPPAAVRSAASDSSKTMNQKTVAPASSGGSKSTGQKTGKLVFGSNASNSKELEKAPVKGDELPNKDEPKFQAFSGKSYSLKCFVASWLIKRLPESGYHVIGTVRDPGGCRKMSHIWKLAAWSSVALCEKATAMVSAERERERE</sequence>
<dbReference type="InterPro" id="IPR055417">
    <property type="entry name" value="UFD1_N1"/>
</dbReference>
<feature type="compositionally biased region" description="Polar residues" evidence="1">
    <location>
        <begin position="225"/>
        <end position="237"/>
    </location>
</feature>
<reference evidence="4" key="2">
    <citation type="submission" date="2021-02" db="EMBL/GenBank/DDBJ databases">
        <authorList>
            <person name="Kimball J.A."/>
            <person name="Haas M.W."/>
            <person name="Macchietto M."/>
            <person name="Kono T."/>
            <person name="Duquette J."/>
            <person name="Shao M."/>
        </authorList>
    </citation>
    <scope>NUCLEOTIDE SEQUENCE</scope>
    <source>
        <tissue evidence="4">Fresh leaf tissue</tissue>
    </source>
</reference>
<dbReference type="InterPro" id="IPR004854">
    <property type="entry name" value="Ufd1-like"/>
</dbReference>
<feature type="compositionally biased region" description="Polar residues" evidence="1">
    <location>
        <begin position="251"/>
        <end position="262"/>
    </location>
</feature>
<dbReference type="InterPro" id="IPR055418">
    <property type="entry name" value="UFD1_N2"/>
</dbReference>
<proteinExistence type="predicted"/>
<feature type="compositionally biased region" description="Low complexity" evidence="1">
    <location>
        <begin position="267"/>
        <end position="280"/>
    </location>
</feature>
<dbReference type="EMBL" id="JAAALK010000289">
    <property type="protein sequence ID" value="KAG8049779.1"/>
    <property type="molecule type" value="Genomic_DNA"/>
</dbReference>
<keyword evidence="5" id="KW-1185">Reference proteome</keyword>
<dbReference type="AlphaFoldDB" id="A0A8J5S291"/>
<accession>A0A8J5S291</accession>
<dbReference type="PANTHER" id="PTHR12555:SF16">
    <property type="entry name" value="OS04G0577000 PROTEIN"/>
    <property type="match status" value="1"/>
</dbReference>
<dbReference type="GO" id="GO:0034098">
    <property type="term" value="C:VCP-NPL4-UFD1 AAA ATPase complex"/>
    <property type="evidence" value="ECO:0007669"/>
    <property type="project" value="TreeGrafter"/>
</dbReference>
<feature type="domain" description="Ubiquitin fusion degradation protein UFD1 N-terminal subdomain 1" evidence="2">
    <location>
        <begin position="13"/>
        <end position="109"/>
    </location>
</feature>
<dbReference type="OrthoDB" id="422728at2759"/>
<feature type="compositionally biased region" description="Basic and acidic residues" evidence="1">
    <location>
        <begin position="291"/>
        <end position="305"/>
    </location>
</feature>
<feature type="domain" description="Ubiquitin fusion degradation protein UFD1 N-terminal subdomain 2" evidence="3">
    <location>
        <begin position="110"/>
        <end position="185"/>
    </location>
</feature>
<evidence type="ECO:0000256" key="1">
    <source>
        <dbReference type="SAM" id="MobiDB-lite"/>
    </source>
</evidence>
<reference evidence="4" key="1">
    <citation type="journal article" date="2021" name="bioRxiv">
        <title>Whole Genome Assembly and Annotation of Northern Wild Rice, Zizania palustris L., Supports a Whole Genome Duplication in the Zizania Genus.</title>
        <authorList>
            <person name="Haas M."/>
            <person name="Kono T."/>
            <person name="Macchietto M."/>
            <person name="Millas R."/>
            <person name="McGilp L."/>
            <person name="Shao M."/>
            <person name="Duquette J."/>
            <person name="Hirsch C.N."/>
            <person name="Kimball J."/>
        </authorList>
    </citation>
    <scope>NUCLEOTIDE SEQUENCE</scope>
    <source>
        <tissue evidence="4">Fresh leaf tissue</tissue>
    </source>
</reference>
<dbReference type="Pfam" id="PF03152">
    <property type="entry name" value="UFD1_N1"/>
    <property type="match status" value="1"/>
</dbReference>
<dbReference type="Proteomes" id="UP000729402">
    <property type="component" value="Unassembled WGS sequence"/>
</dbReference>
<name>A0A8J5S291_ZIZPA</name>
<dbReference type="Pfam" id="PF24842">
    <property type="entry name" value="UFD1_N2"/>
    <property type="match status" value="1"/>
</dbReference>
<feature type="region of interest" description="Disordered" evidence="1">
    <location>
        <begin position="184"/>
        <end position="305"/>
    </location>
</feature>
<dbReference type="GO" id="GO:0031593">
    <property type="term" value="F:polyubiquitin modification-dependent protein binding"/>
    <property type="evidence" value="ECO:0007669"/>
    <property type="project" value="TreeGrafter"/>
</dbReference>
<evidence type="ECO:0000259" key="2">
    <source>
        <dbReference type="Pfam" id="PF03152"/>
    </source>
</evidence>
<comment type="caution">
    <text evidence="4">The sequence shown here is derived from an EMBL/GenBank/DDBJ whole genome shotgun (WGS) entry which is preliminary data.</text>
</comment>
<evidence type="ECO:0000313" key="4">
    <source>
        <dbReference type="EMBL" id="KAG8049779.1"/>
    </source>
</evidence>
<feature type="compositionally biased region" description="Basic and acidic residues" evidence="1">
    <location>
        <begin position="208"/>
        <end position="220"/>
    </location>
</feature>
<organism evidence="4 5">
    <name type="scientific">Zizania palustris</name>
    <name type="common">Northern wild rice</name>
    <dbReference type="NCBI Taxonomy" id="103762"/>
    <lineage>
        <taxon>Eukaryota</taxon>
        <taxon>Viridiplantae</taxon>
        <taxon>Streptophyta</taxon>
        <taxon>Embryophyta</taxon>
        <taxon>Tracheophyta</taxon>
        <taxon>Spermatophyta</taxon>
        <taxon>Magnoliopsida</taxon>
        <taxon>Liliopsida</taxon>
        <taxon>Poales</taxon>
        <taxon>Poaceae</taxon>
        <taxon>BOP clade</taxon>
        <taxon>Oryzoideae</taxon>
        <taxon>Oryzeae</taxon>
        <taxon>Zizaniinae</taxon>
        <taxon>Zizania</taxon>
    </lineage>
</organism>
<protein>
    <submittedName>
        <fullName evidence="4">Uncharacterized protein</fullName>
    </submittedName>
</protein>
<gene>
    <name evidence="4" type="ORF">GUJ93_ZPchr0009g876</name>
</gene>
<evidence type="ECO:0000259" key="3">
    <source>
        <dbReference type="Pfam" id="PF24842"/>
    </source>
</evidence>
<dbReference type="GO" id="GO:0006511">
    <property type="term" value="P:ubiquitin-dependent protein catabolic process"/>
    <property type="evidence" value="ECO:0007669"/>
    <property type="project" value="InterPro"/>
</dbReference>
<evidence type="ECO:0000313" key="5">
    <source>
        <dbReference type="Proteomes" id="UP000729402"/>
    </source>
</evidence>